<dbReference type="GO" id="GO:0003723">
    <property type="term" value="F:RNA binding"/>
    <property type="evidence" value="ECO:0007669"/>
    <property type="project" value="UniProtKB-KW"/>
</dbReference>
<feature type="domain" description="SAM-dependent MTase RsmB/NOP-type" evidence="10">
    <location>
        <begin position="64"/>
        <end position="349"/>
    </location>
</feature>
<dbReference type="InterPro" id="IPR054728">
    <property type="entry name" value="RsmB-like_ferredoxin"/>
</dbReference>
<dbReference type="InterPro" id="IPR004573">
    <property type="entry name" value="rRNA_ssu_MeTfrase_B"/>
</dbReference>
<evidence type="ECO:0000313" key="11">
    <source>
        <dbReference type="EMBL" id="OIQ68075.1"/>
    </source>
</evidence>
<evidence type="ECO:0000256" key="6">
    <source>
        <dbReference type="ARBA" id="ARBA00022679"/>
    </source>
</evidence>
<organism evidence="11">
    <name type="scientific">mine drainage metagenome</name>
    <dbReference type="NCBI Taxonomy" id="410659"/>
    <lineage>
        <taxon>unclassified sequences</taxon>
        <taxon>metagenomes</taxon>
        <taxon>ecological metagenomes</taxon>
    </lineage>
</organism>
<dbReference type="InterPro" id="IPR001678">
    <property type="entry name" value="MeTrfase_RsmB-F_NOP2_dom"/>
</dbReference>
<keyword evidence="5 11" id="KW-0489">Methyltransferase</keyword>
<dbReference type="InterPro" id="IPR018314">
    <property type="entry name" value="RsmB/NOL1/NOP2-like_CS"/>
</dbReference>
<evidence type="ECO:0000256" key="7">
    <source>
        <dbReference type="ARBA" id="ARBA00022691"/>
    </source>
</evidence>
<keyword evidence="8" id="KW-0694">RNA-binding</keyword>
<comment type="similarity">
    <text evidence="2">Belongs to the class I-like SAM-binding methyltransferase superfamily. RsmB/NOP family.</text>
</comment>
<dbReference type="GO" id="GO:0005829">
    <property type="term" value="C:cytosol"/>
    <property type="evidence" value="ECO:0007669"/>
    <property type="project" value="TreeGrafter"/>
</dbReference>
<dbReference type="SUPFAM" id="SSF53335">
    <property type="entry name" value="S-adenosyl-L-methionine-dependent methyltransferases"/>
    <property type="match status" value="1"/>
</dbReference>
<evidence type="ECO:0000256" key="9">
    <source>
        <dbReference type="SAM" id="MobiDB-lite"/>
    </source>
</evidence>
<gene>
    <name evidence="11" type="primary">rsmB_23</name>
    <name evidence="11" type="ORF">GALL_503380</name>
</gene>
<accession>A0A1J5PS14</accession>
<evidence type="ECO:0000256" key="2">
    <source>
        <dbReference type="ARBA" id="ARBA00007494"/>
    </source>
</evidence>
<reference evidence="11" key="1">
    <citation type="submission" date="2016-10" db="EMBL/GenBank/DDBJ databases">
        <title>Sequence of Gallionella enrichment culture.</title>
        <authorList>
            <person name="Poehlein A."/>
            <person name="Muehling M."/>
            <person name="Daniel R."/>
        </authorList>
    </citation>
    <scope>NUCLEOTIDE SEQUENCE</scope>
</reference>
<dbReference type="PANTHER" id="PTHR22807">
    <property type="entry name" value="NOP2 YEAST -RELATED NOL1/NOP2/FMU SUN DOMAIN-CONTAINING"/>
    <property type="match status" value="1"/>
</dbReference>
<proteinExistence type="inferred from homology"/>
<dbReference type="EMBL" id="MLJW01005522">
    <property type="protein sequence ID" value="OIQ68075.1"/>
    <property type="molecule type" value="Genomic_DNA"/>
</dbReference>
<keyword evidence="3" id="KW-0963">Cytoplasm</keyword>
<dbReference type="GO" id="GO:0070475">
    <property type="term" value="P:rRNA base methylation"/>
    <property type="evidence" value="ECO:0007669"/>
    <property type="project" value="TreeGrafter"/>
</dbReference>
<dbReference type="PRINTS" id="PR02008">
    <property type="entry name" value="RCMTFAMILY"/>
</dbReference>
<dbReference type="PROSITE" id="PS51686">
    <property type="entry name" value="SAM_MT_RSMB_NOP"/>
    <property type="match status" value="1"/>
</dbReference>
<evidence type="ECO:0000256" key="1">
    <source>
        <dbReference type="ARBA" id="ARBA00004496"/>
    </source>
</evidence>
<dbReference type="InterPro" id="IPR049560">
    <property type="entry name" value="MeTrfase_RsmB-F_NOP2_cat"/>
</dbReference>
<dbReference type="InterPro" id="IPR023267">
    <property type="entry name" value="RCMT"/>
</dbReference>
<dbReference type="Pfam" id="PF01189">
    <property type="entry name" value="Methyltr_RsmB-F"/>
    <property type="match status" value="1"/>
</dbReference>
<dbReference type="PANTHER" id="PTHR22807:SF61">
    <property type="entry name" value="NOL1_NOP2_SUN FAMILY PROTEIN _ ANTITERMINATION NUSB DOMAIN-CONTAINING PROTEIN"/>
    <property type="match status" value="1"/>
</dbReference>
<dbReference type="PROSITE" id="PS01153">
    <property type="entry name" value="NOL1_NOP2_SUN"/>
    <property type="match status" value="1"/>
</dbReference>
<keyword evidence="7" id="KW-0949">S-adenosyl-L-methionine</keyword>
<evidence type="ECO:0000256" key="4">
    <source>
        <dbReference type="ARBA" id="ARBA00022552"/>
    </source>
</evidence>
<evidence type="ECO:0000256" key="8">
    <source>
        <dbReference type="ARBA" id="ARBA00022884"/>
    </source>
</evidence>
<dbReference type="NCBIfam" id="TIGR00563">
    <property type="entry name" value="rsmB"/>
    <property type="match status" value="1"/>
</dbReference>
<comment type="subcellular location">
    <subcellularLocation>
        <location evidence="1">Cytoplasm</location>
    </subcellularLocation>
</comment>
<name>A0A1J5PS14_9ZZZZ</name>
<keyword evidence="4" id="KW-0698">rRNA processing</keyword>
<dbReference type="NCBIfam" id="NF008149">
    <property type="entry name" value="PRK10901.1"/>
    <property type="match status" value="1"/>
</dbReference>
<feature type="region of interest" description="Disordered" evidence="9">
    <location>
        <begin position="306"/>
        <end position="334"/>
    </location>
</feature>
<dbReference type="InterPro" id="IPR029063">
    <property type="entry name" value="SAM-dependent_MTases_sf"/>
</dbReference>
<evidence type="ECO:0000256" key="3">
    <source>
        <dbReference type="ARBA" id="ARBA00022490"/>
    </source>
</evidence>
<dbReference type="GO" id="GO:0009383">
    <property type="term" value="F:rRNA (cytosine-C5-)-methyltransferase activity"/>
    <property type="evidence" value="ECO:0007669"/>
    <property type="project" value="TreeGrafter"/>
</dbReference>
<dbReference type="Pfam" id="PF22458">
    <property type="entry name" value="RsmF-B_ferredox"/>
    <property type="match status" value="1"/>
</dbReference>
<dbReference type="EC" id="2.1.1.176" evidence="11"/>
<dbReference type="Gene3D" id="3.40.50.150">
    <property type="entry name" value="Vaccinia Virus protein VP39"/>
    <property type="match status" value="1"/>
</dbReference>
<dbReference type="AlphaFoldDB" id="A0A1J5PS14"/>
<comment type="caution">
    <text evidence="11">The sequence shown here is derived from an EMBL/GenBank/DDBJ whole genome shotgun (WGS) entry which is preliminary data.</text>
</comment>
<dbReference type="FunFam" id="3.40.50.150:FF:000022">
    <property type="entry name" value="Ribosomal RNA small subunit methyltransferase B"/>
    <property type="match status" value="1"/>
</dbReference>
<sequence>MEACKRTPALRHAAGFVNALLRRALGAPDKLDAAIRASPEARWNHPEWWIAALQQAHPQHWEQMLEVAQIPPAMTLRVNPRRVSRTAYLELLGKAGLHATITADVRLDQALILAHPVPVEQLPGFAAGWVSVQDAAAQYAAPLLDVQPGMRVLDACAAPGGKTAHLLERVDCEVLALDKDAQRLQRVNGTLRRLGLSARLLAADAARPADWWDGQPFDRILLDAPCSASGIERRHPDIRWLRRAGDIAALAVTQAALLDALWPLLAPAGKLLYVTCSVFPQEGTEQAGRFLARHADAIASPALGQLLPQEPRRPVSTGQDDAFSASPAASTRDAPVSQDGFFYALFTKQP</sequence>
<evidence type="ECO:0000256" key="5">
    <source>
        <dbReference type="ARBA" id="ARBA00022603"/>
    </source>
</evidence>
<evidence type="ECO:0000259" key="10">
    <source>
        <dbReference type="PROSITE" id="PS51686"/>
    </source>
</evidence>
<dbReference type="Gene3D" id="3.30.70.1170">
    <property type="entry name" value="Sun protein, domain 3"/>
    <property type="match status" value="1"/>
</dbReference>
<keyword evidence="6 11" id="KW-0808">Transferase</keyword>
<dbReference type="CDD" id="cd02440">
    <property type="entry name" value="AdoMet_MTases"/>
    <property type="match status" value="1"/>
</dbReference>
<protein>
    <submittedName>
        <fullName evidence="11">Ribosomal RNA small subunit methyltransferase B</fullName>
        <ecNumber evidence="11">2.1.1.176</ecNumber>
    </submittedName>
</protein>